<proteinExistence type="inferred from homology"/>
<reference evidence="6 7" key="1">
    <citation type="submission" date="2024-03" db="EMBL/GenBank/DDBJ databases">
        <title>The Genome Sequence of Enterococcus sp. DIV2402.</title>
        <authorList>
            <consortium name="The Broad Institute Genomics Platform"/>
            <consortium name="The Broad Institute Microbial Omics Core"/>
            <consortium name="The Broad Institute Genomic Center for Infectious Diseases"/>
            <person name="Earl A."/>
            <person name="Manson A."/>
            <person name="Gilmore M."/>
            <person name="Schwartman J."/>
            <person name="Shea T."/>
            <person name="Abouelleil A."/>
            <person name="Cao P."/>
            <person name="Chapman S."/>
            <person name="Cusick C."/>
            <person name="Young S."/>
            <person name="Neafsey D."/>
            <person name="Nusbaum C."/>
            <person name="Birren B."/>
        </authorList>
    </citation>
    <scope>NUCLEOTIDE SEQUENCE [LARGE SCALE GENOMIC DNA]</scope>
    <source>
        <strain evidence="6 7">DIV2402</strain>
    </source>
</reference>
<evidence type="ECO:0000313" key="6">
    <source>
        <dbReference type="EMBL" id="WYJ78289.1"/>
    </source>
</evidence>
<feature type="coiled-coil region" evidence="4">
    <location>
        <begin position="770"/>
        <end position="825"/>
    </location>
</feature>
<gene>
    <name evidence="6" type="ORF">DOK78_002946</name>
</gene>
<accession>A0ABZ2SWG7</accession>
<dbReference type="InterPro" id="IPR038729">
    <property type="entry name" value="Rad50/SbcC_AAA"/>
</dbReference>
<dbReference type="InterPro" id="IPR027417">
    <property type="entry name" value="P-loop_NTPase"/>
</dbReference>
<feature type="coiled-coil region" evidence="4">
    <location>
        <begin position="359"/>
        <end position="504"/>
    </location>
</feature>
<organism evidence="6 7">
    <name type="scientific">Candidatus Enterococcus lowellii</name>
    <dbReference type="NCBI Taxonomy" id="2230877"/>
    <lineage>
        <taxon>Bacteria</taxon>
        <taxon>Bacillati</taxon>
        <taxon>Bacillota</taxon>
        <taxon>Bacilli</taxon>
        <taxon>Lactobacillales</taxon>
        <taxon>Enterococcaceae</taxon>
        <taxon>Enterococcus</taxon>
    </lineage>
</organism>
<dbReference type="Proteomes" id="UP000664701">
    <property type="component" value="Chromosome"/>
</dbReference>
<dbReference type="Gene3D" id="3.40.50.300">
    <property type="entry name" value="P-loop containing nucleotide triphosphate hydrolases"/>
    <property type="match status" value="2"/>
</dbReference>
<dbReference type="PANTHER" id="PTHR32114:SF2">
    <property type="entry name" value="ABC TRANSPORTER ABCH.3"/>
    <property type="match status" value="1"/>
</dbReference>
<dbReference type="SUPFAM" id="SSF52540">
    <property type="entry name" value="P-loop containing nucleoside triphosphate hydrolases"/>
    <property type="match status" value="1"/>
</dbReference>
<evidence type="ECO:0000256" key="2">
    <source>
        <dbReference type="ARBA" id="ARBA00011322"/>
    </source>
</evidence>
<dbReference type="PANTHER" id="PTHR32114">
    <property type="entry name" value="ABC TRANSPORTER ABCH.3"/>
    <property type="match status" value="1"/>
</dbReference>
<feature type="domain" description="Rad50/SbcC-type AAA" evidence="5">
    <location>
        <begin position="6"/>
        <end position="197"/>
    </location>
</feature>
<dbReference type="EMBL" id="CP147251">
    <property type="protein sequence ID" value="WYJ78289.1"/>
    <property type="molecule type" value="Genomic_DNA"/>
</dbReference>
<evidence type="ECO:0000259" key="5">
    <source>
        <dbReference type="Pfam" id="PF13476"/>
    </source>
</evidence>
<keyword evidence="7" id="KW-1185">Reference proteome</keyword>
<evidence type="ECO:0000313" key="7">
    <source>
        <dbReference type="Proteomes" id="UP000664701"/>
    </source>
</evidence>
<comment type="similarity">
    <text evidence="1">Belongs to the SMC family. SbcC subfamily.</text>
</comment>
<feature type="coiled-coil region" evidence="4">
    <location>
        <begin position="675"/>
        <end position="744"/>
    </location>
</feature>
<name>A0ABZ2SWG7_9ENTE</name>
<dbReference type="Pfam" id="PF13558">
    <property type="entry name" value="SbcC_Walker_B"/>
    <property type="match status" value="1"/>
</dbReference>
<dbReference type="Pfam" id="PF13476">
    <property type="entry name" value="AAA_23"/>
    <property type="match status" value="1"/>
</dbReference>
<evidence type="ECO:0000256" key="1">
    <source>
        <dbReference type="ARBA" id="ARBA00006930"/>
    </source>
</evidence>
<keyword evidence="4" id="KW-0175">Coiled coil</keyword>
<dbReference type="RefSeq" id="WP_207942124.1">
    <property type="nucleotide sequence ID" value="NZ_CP147251.1"/>
</dbReference>
<sequence length="1030" mass="119607">MQPRTLTMKNFGPFIHESVDFGDFQEAGLFLISGKTGAGKTTIFDGMTFALFGETSGQLRSGKEMRSMFATPEEETSVTFCFEHQGFFYEIERSPEQEVQKKRGDGTKKQTAKVRLTIYDGQMQEQKQYTKRTEVDQFIKDLLNVDAKQFFQIILLPQGEFRNFLIASSSEKEKLLRNLFGTELYQRLNEWFRQKQKNMDQSLSKKYHQMEALLPRFQWLEEEKTFVSVQETLSDWQEIIEQLVNRQKQLKVDFERAKDTKKQAETALYTGKEQSKLCLEQAELTEKYAVLEAQTAEIATIQTTVDRLSWVEKHLNLLHNLDECRKEHATIDTLLLELTQLVSKNKHAQTDWEAEKTTMNQLQEQVTRQQKEQQRLENLVPLAKKVQELQEKEVAQKQVLAELQKQVADYQDQQIALEAARISTLSEEKEVLQVKELQLVQLTAKVERWQEEQQQLATVQQQLQTNEQTMHTTIEKINRLDEDVTELRELFKQQQSEYAKLQIARLQLLLVDGEPCPVCGSTTHVHKEQTVSEDELATSERLVEETTQVLRAKEEAYQTVRYQQQTLQEKQHELMMQKTTLNNNCRRLHQEMVKLLNEEFDHPSERVQLFQETVMQAQARLEQKMNEQQVIEEELSQVTAKYQTVNQEFQKLEHVVQPISLEIQTLQQQLDYQTQAELIAEITELQQQINTNQQRLEKYQVQGEELTTEFISLHERQQQQTQQLQMLAEKKYEQEKKLQQALNDSVFDSEEAMRLAYEEIAILPSLQEKLTSYHQEVTVIKRRLQDLERLIVDKQPDVTYLQEQYDLAEQEMTALQTQIIQQEETLQSNRQLLQELQTLSLQSSEQVAEMSQLQQLSQTLNGDNPEKISIERYVLQSFLAEILAVANQRLSKLTRGRYQFLLANKKGSYRSSTGLEINIYDDNAGMSRRAHTLSGGESFIAALALALSLADVIQNRAGGIAIEALFIDEGFGSLDEESLEMAMEALEIIENEGRMIGIISHVRELKDRIQQQLIVQTNGSGQSHIKSQVV</sequence>
<protein>
    <recommendedName>
        <fullName evidence="3">Nuclease SbcCD subunit C</fullName>
    </recommendedName>
</protein>
<feature type="coiled-coil region" evidence="4">
    <location>
        <begin position="578"/>
        <end position="648"/>
    </location>
</feature>
<evidence type="ECO:0000256" key="4">
    <source>
        <dbReference type="SAM" id="Coils"/>
    </source>
</evidence>
<evidence type="ECO:0000256" key="3">
    <source>
        <dbReference type="ARBA" id="ARBA00013368"/>
    </source>
</evidence>
<comment type="subunit">
    <text evidence="2">Heterodimer of SbcC and SbcD.</text>
</comment>
<feature type="coiled-coil region" evidence="4">
    <location>
        <begin position="233"/>
        <end position="267"/>
    </location>
</feature>